<reference evidence="2 3" key="1">
    <citation type="submission" date="2012-08" db="EMBL/GenBank/DDBJ databases">
        <title>Whole genome shotgun sequence of Gordonia rubripertincta NBRC 101908.</title>
        <authorList>
            <person name="Takarada H."/>
            <person name="Hosoyama A."/>
            <person name="Tsuchikane K."/>
            <person name="Katsumata H."/>
            <person name="Baba S."/>
            <person name="Ohji S."/>
            <person name="Yamazaki S."/>
            <person name="Fujita N."/>
        </authorList>
    </citation>
    <scope>NUCLEOTIDE SEQUENCE [LARGE SCALE GENOMIC DNA]</scope>
    <source>
        <strain evidence="2 3">NBRC 101908</strain>
    </source>
</reference>
<accession>A0ABQ0HUB5</accession>
<sequence length="152" mass="16440">MRSPKPLASSLSRLFFAAVCAYALVFGGQMLVSPQADAAVQCRTASGGYTQKTVTGATAYRFTHTASFCFDGRRVTRVYNQSIGINSIDANFYWRGIVNQTHGINGNGSGWSFRKGQLDNCVLKYGCIGTGYPWVTLNFKGNGAWSVSSGPR</sequence>
<evidence type="ECO:0000313" key="2">
    <source>
        <dbReference type="EMBL" id="GAB85864.1"/>
    </source>
</evidence>
<feature type="signal peptide" evidence="1">
    <location>
        <begin position="1"/>
        <end position="38"/>
    </location>
</feature>
<organism evidence="2 3">
    <name type="scientific">Gordonia rubripertincta NBRC 101908</name>
    <dbReference type="NCBI Taxonomy" id="1077975"/>
    <lineage>
        <taxon>Bacteria</taxon>
        <taxon>Bacillati</taxon>
        <taxon>Actinomycetota</taxon>
        <taxon>Actinomycetes</taxon>
        <taxon>Mycobacteriales</taxon>
        <taxon>Gordoniaceae</taxon>
        <taxon>Gordonia</taxon>
    </lineage>
</organism>
<protein>
    <recommendedName>
        <fullName evidence="4">Secreted protein</fullName>
    </recommendedName>
</protein>
<proteinExistence type="predicted"/>
<evidence type="ECO:0000256" key="1">
    <source>
        <dbReference type="SAM" id="SignalP"/>
    </source>
</evidence>
<dbReference type="Proteomes" id="UP000010744">
    <property type="component" value="Unassembled WGS sequence"/>
</dbReference>
<evidence type="ECO:0008006" key="4">
    <source>
        <dbReference type="Google" id="ProtNLM"/>
    </source>
</evidence>
<comment type="caution">
    <text evidence="2">The sequence shown here is derived from an EMBL/GenBank/DDBJ whole genome shotgun (WGS) entry which is preliminary data.</text>
</comment>
<feature type="chain" id="PRO_5045515924" description="Secreted protein" evidence="1">
    <location>
        <begin position="39"/>
        <end position="152"/>
    </location>
</feature>
<keyword evidence="1" id="KW-0732">Signal</keyword>
<keyword evidence="3" id="KW-1185">Reference proteome</keyword>
<name>A0ABQ0HUB5_GORRU</name>
<evidence type="ECO:0000313" key="3">
    <source>
        <dbReference type="Proteomes" id="UP000010744"/>
    </source>
</evidence>
<dbReference type="EMBL" id="BAHB01000065">
    <property type="protein sequence ID" value="GAB85864.1"/>
    <property type="molecule type" value="Genomic_DNA"/>
</dbReference>
<gene>
    <name evidence="2" type="ORF">GORBP_065_01940</name>
</gene>